<protein>
    <submittedName>
        <fullName evidence="2">Uncharacterized protein</fullName>
    </submittedName>
</protein>
<name>A0A8T2PQL9_9TELE</name>
<reference evidence="2" key="1">
    <citation type="thesis" date="2021" institute="BYU ScholarsArchive" country="Provo, UT, USA">
        <title>Applications of and Algorithms for Genome Assembly and Genomic Analyses with an Emphasis on Marine Teleosts.</title>
        <authorList>
            <person name="Pickett B.D."/>
        </authorList>
    </citation>
    <scope>NUCLEOTIDE SEQUENCE</scope>
    <source>
        <strain evidence="2">HI-2016</strain>
    </source>
</reference>
<feature type="compositionally biased region" description="Basic and acidic residues" evidence="1">
    <location>
        <begin position="441"/>
        <end position="454"/>
    </location>
</feature>
<evidence type="ECO:0000313" key="2">
    <source>
        <dbReference type="EMBL" id="KAG9353601.1"/>
    </source>
</evidence>
<sequence length="608" mass="65819">MKTNQGPSKADRPSPGPMNWSLPVKQQREGAALTVPQFHSSPTAQWDSLTRYNRYPKDRLKAKSAGSGHAGRSSSGSGERRSGPKPHMKETDVPRPPVLRSVCFSAGHAGRGNTRGSVLKDSAAGIHTSRLSCPAKAPEDSRAWVAHVNKWKRTCRDQVGGNQSSWGRAVNAFGQSASRWLDLTQCHKIKRRSHIVRHLCDSHHAIPDHCFAIDGCAVKASSKPHIAPQGQSQASNPCQRSLGTKLGVGGGDENSEELDTLRDLDRCCGCRRIDSSLPYLTDPLALIRTLLVPCTLFTPIISARRGEARRGKASRSANAKRARGKKEGKYARGSTLLLLPPLPVEGVVVVWGGGGQERVSAGSLAVATAISRNTLPLPSQTHSCLLQHRHATVFLIQTDSSITERVRVREREREGEAEEEEEDACTTHPPHHPPKPTHPQLRKEPIAADEKAEGSCEMAGWTGAELGGDSSPGRERSHPPRRSTDGRVKAFQSSGGKHLETCASTSVPEQAGLSDCLLRGVERLSVIPSLRWGTGVPFGPEGWISAMPCCLAARTTTLLTVQLLQSASSAQTTFPCSSLPDPCNEPLTYRQGVHWARSIIKGRPYYTL</sequence>
<comment type="caution">
    <text evidence="2">The sequence shown here is derived from an EMBL/GenBank/DDBJ whole genome shotgun (WGS) entry which is preliminary data.</text>
</comment>
<feature type="region of interest" description="Disordered" evidence="1">
    <location>
        <begin position="405"/>
        <end position="503"/>
    </location>
</feature>
<feature type="compositionally biased region" description="Basic and acidic residues" evidence="1">
    <location>
        <begin position="78"/>
        <end position="93"/>
    </location>
</feature>
<feature type="compositionally biased region" description="Low complexity" evidence="1">
    <location>
        <begin position="63"/>
        <end position="77"/>
    </location>
</feature>
<dbReference type="OrthoDB" id="10682458at2759"/>
<gene>
    <name evidence="2" type="ORF">JZ751_011721</name>
</gene>
<feature type="compositionally biased region" description="Basic and acidic residues" evidence="1">
    <location>
        <begin position="472"/>
        <end position="488"/>
    </location>
</feature>
<evidence type="ECO:0000313" key="3">
    <source>
        <dbReference type="Proteomes" id="UP000824540"/>
    </source>
</evidence>
<feature type="compositionally biased region" description="Acidic residues" evidence="1">
    <location>
        <begin position="415"/>
        <end position="424"/>
    </location>
</feature>
<dbReference type="Proteomes" id="UP000824540">
    <property type="component" value="Unassembled WGS sequence"/>
</dbReference>
<feature type="region of interest" description="Disordered" evidence="1">
    <location>
        <begin position="307"/>
        <end position="327"/>
    </location>
</feature>
<organism evidence="2 3">
    <name type="scientific">Albula glossodonta</name>
    <name type="common">roundjaw bonefish</name>
    <dbReference type="NCBI Taxonomy" id="121402"/>
    <lineage>
        <taxon>Eukaryota</taxon>
        <taxon>Metazoa</taxon>
        <taxon>Chordata</taxon>
        <taxon>Craniata</taxon>
        <taxon>Vertebrata</taxon>
        <taxon>Euteleostomi</taxon>
        <taxon>Actinopterygii</taxon>
        <taxon>Neopterygii</taxon>
        <taxon>Teleostei</taxon>
        <taxon>Albuliformes</taxon>
        <taxon>Albulidae</taxon>
        <taxon>Albula</taxon>
    </lineage>
</organism>
<dbReference type="EMBL" id="JAFBMS010000003">
    <property type="protein sequence ID" value="KAG9353601.1"/>
    <property type="molecule type" value="Genomic_DNA"/>
</dbReference>
<feature type="region of interest" description="Disordered" evidence="1">
    <location>
        <begin position="1"/>
        <end position="97"/>
    </location>
</feature>
<dbReference type="AlphaFoldDB" id="A0A8T2PQL9"/>
<feature type="compositionally biased region" description="Polar residues" evidence="1">
    <location>
        <begin position="37"/>
        <end position="51"/>
    </location>
</feature>
<keyword evidence="3" id="KW-1185">Reference proteome</keyword>
<evidence type="ECO:0000256" key="1">
    <source>
        <dbReference type="SAM" id="MobiDB-lite"/>
    </source>
</evidence>
<feature type="compositionally biased region" description="Basic and acidic residues" evidence="1">
    <location>
        <begin position="405"/>
        <end position="414"/>
    </location>
</feature>
<accession>A0A8T2PQL9</accession>
<proteinExistence type="predicted"/>